<evidence type="ECO:0000313" key="2">
    <source>
        <dbReference type="Proteomes" id="UP000247480"/>
    </source>
</evidence>
<dbReference type="EMBL" id="BGJZ01000069">
    <property type="protein sequence ID" value="GBH08050.1"/>
    <property type="molecule type" value="Genomic_DNA"/>
</dbReference>
<evidence type="ECO:0000313" key="1">
    <source>
        <dbReference type="EMBL" id="GBH08050.1"/>
    </source>
</evidence>
<proteinExistence type="predicted"/>
<dbReference type="AlphaFoldDB" id="A0A2V0QHL9"/>
<dbReference type="Proteomes" id="UP000247480">
    <property type="component" value="Unassembled WGS sequence"/>
</dbReference>
<accession>A0A2V0QHL9</accession>
<name>A0A2V0QHL9_PSESF</name>
<comment type="caution">
    <text evidence="1">The sequence shown here is derived from an EMBL/GenBank/DDBJ whole genome shotgun (WGS) entry which is preliminary data.</text>
</comment>
<keyword evidence="1" id="KW-0436">Ligase</keyword>
<organism evidence="1 2">
    <name type="scientific">Pseudomonas syringae pv. actinidiae</name>
    <dbReference type="NCBI Taxonomy" id="103796"/>
    <lineage>
        <taxon>Bacteria</taxon>
        <taxon>Pseudomonadati</taxon>
        <taxon>Pseudomonadota</taxon>
        <taxon>Gammaproteobacteria</taxon>
        <taxon>Pseudomonadales</taxon>
        <taxon>Pseudomonadaceae</taxon>
        <taxon>Pseudomonas</taxon>
        <taxon>Pseudomonas syringae</taxon>
    </lineage>
</organism>
<gene>
    <name evidence="1" type="ORF">KPSA1_01417</name>
</gene>
<dbReference type="GO" id="GO:0004812">
    <property type="term" value="F:aminoacyl-tRNA ligase activity"/>
    <property type="evidence" value="ECO:0007669"/>
    <property type="project" value="UniProtKB-KW"/>
</dbReference>
<reference evidence="1 2" key="1">
    <citation type="submission" date="2018-04" db="EMBL/GenBank/DDBJ databases">
        <title>Draft genome sequence of Pseudomonas syringae pv. actinidiae biovar 1 strains isolated from kiwifruit in Kagawa prefecture.</title>
        <authorList>
            <person name="Tabuchi M."/>
            <person name="Saito M."/>
            <person name="Fujiwara S."/>
            <person name="Sasa N."/>
            <person name="Akimitsu K."/>
            <person name="Gomi K."/>
            <person name="Konishi-Sugita S."/>
            <person name="Hamano K."/>
            <person name="Kataoka I."/>
        </authorList>
    </citation>
    <scope>NUCLEOTIDE SEQUENCE [LARGE SCALE GENOMIC DNA]</scope>
    <source>
        <strain evidence="1 2">MAFF212206</strain>
    </source>
</reference>
<sequence length="168" mass="18080">MCAVGKDLGSAMLFQGLGRVAQSACGIDHVINQNAGTPFDIADDMHHFRVIGFLTAFVDDTEIDAQGLCNSTCTHDTADIRGNDHQVFKALVFDVIHQNGGAVDVIYRNIEETLDLVSMKINRENTVDSHHGQHIGNDFRADSNTCGARTAILAGITKVGNHSSDSGR</sequence>
<keyword evidence="1" id="KW-0030">Aminoacyl-tRNA synthetase</keyword>
<protein>
    <submittedName>
        <fullName evidence="1">Aspartyl/asparaginyl-tRNA synthetase</fullName>
    </submittedName>
</protein>